<proteinExistence type="predicted"/>
<evidence type="ECO:0000313" key="2">
    <source>
        <dbReference type="EMBL" id="ADU32115.1"/>
    </source>
</evidence>
<sequence length="188" mass="21946">MNERVTVMPAKKTVNLEDFIKLPKIEVDIDLKEKLHSILDDKKKIKHLKRVMSKQKDGIRLLKELSEIIALRLNLPTKDDVANIAKISIQIEEKIDSLEEKFAILADRLQDTPELQNLTQEIDEITEDAKQTSNTRKNESDERKQSLLIDPLKQLQRDFIFKTINHQDKDQELSDLTTLLIRKLNKIE</sequence>
<dbReference type="HOGENOM" id="CLU_1438420_0_0_9"/>
<reference evidence="2" key="1">
    <citation type="submission" date="2010-12" db="EMBL/GenBank/DDBJ databases">
        <title>Complete sequence of Bacillus cellulosilyticus DSM 2522.</title>
        <authorList>
            <consortium name="US DOE Joint Genome Institute"/>
            <person name="Lucas S."/>
            <person name="Copeland A."/>
            <person name="Lapidus A."/>
            <person name="Cheng J.-F."/>
            <person name="Bruce D."/>
            <person name="Goodwin L."/>
            <person name="Pitluck S."/>
            <person name="Chertkov O."/>
            <person name="Detter J.C."/>
            <person name="Han C."/>
            <person name="Tapia R."/>
            <person name="Land M."/>
            <person name="Hauser L."/>
            <person name="Jeffries C."/>
            <person name="Kyrpides N."/>
            <person name="Ivanova N."/>
            <person name="Mikhailova N."/>
            <person name="Brumm P."/>
            <person name="Mead D."/>
            <person name="Woyke T."/>
        </authorList>
    </citation>
    <scope>NUCLEOTIDE SEQUENCE [LARGE SCALE GENOMIC DNA]</scope>
    <source>
        <strain evidence="2">DSM 2522</strain>
    </source>
</reference>
<name>E6TUW3_EVAC2</name>
<dbReference type="EMBL" id="CP002394">
    <property type="protein sequence ID" value="ADU32115.1"/>
    <property type="molecule type" value="Genomic_DNA"/>
</dbReference>
<accession>E6TUW3</accession>
<keyword evidence="3" id="KW-1185">Reference proteome</keyword>
<dbReference type="Proteomes" id="UP000001401">
    <property type="component" value="Chromosome"/>
</dbReference>
<evidence type="ECO:0000313" key="3">
    <source>
        <dbReference type="Proteomes" id="UP000001401"/>
    </source>
</evidence>
<gene>
    <name evidence="2" type="ordered locus">Bcell_3876</name>
</gene>
<protein>
    <submittedName>
        <fullName evidence="2">Uncharacterized protein</fullName>
    </submittedName>
</protein>
<keyword evidence="1" id="KW-0175">Coiled coil</keyword>
<evidence type="ECO:0000256" key="1">
    <source>
        <dbReference type="SAM" id="Coils"/>
    </source>
</evidence>
<feature type="coiled-coil region" evidence="1">
    <location>
        <begin position="88"/>
        <end position="142"/>
    </location>
</feature>
<dbReference type="AlphaFoldDB" id="E6TUW3"/>
<dbReference type="KEGG" id="bco:Bcell_3876"/>
<organism evidence="2 3">
    <name type="scientific">Evansella cellulosilytica (strain ATCC 21833 / DSM 2522 / FERM P-1141 / JCM 9156 / N-4)</name>
    <name type="common">Bacillus cellulosilyticus</name>
    <dbReference type="NCBI Taxonomy" id="649639"/>
    <lineage>
        <taxon>Bacteria</taxon>
        <taxon>Bacillati</taxon>
        <taxon>Bacillota</taxon>
        <taxon>Bacilli</taxon>
        <taxon>Bacillales</taxon>
        <taxon>Bacillaceae</taxon>
        <taxon>Evansella</taxon>
    </lineage>
</organism>
<dbReference type="STRING" id="649639.Bcell_3876"/>